<organism evidence="1 2">
    <name type="scientific">Marasmius crinis-equi</name>
    <dbReference type="NCBI Taxonomy" id="585013"/>
    <lineage>
        <taxon>Eukaryota</taxon>
        <taxon>Fungi</taxon>
        <taxon>Dikarya</taxon>
        <taxon>Basidiomycota</taxon>
        <taxon>Agaricomycotina</taxon>
        <taxon>Agaricomycetes</taxon>
        <taxon>Agaricomycetidae</taxon>
        <taxon>Agaricales</taxon>
        <taxon>Marasmiineae</taxon>
        <taxon>Marasmiaceae</taxon>
        <taxon>Marasmius</taxon>
    </lineage>
</organism>
<feature type="non-terminal residue" evidence="1">
    <location>
        <position position="106"/>
    </location>
</feature>
<gene>
    <name evidence="1" type="ORF">V5O48_019289</name>
</gene>
<name>A0ABR3EIT0_9AGAR</name>
<protein>
    <submittedName>
        <fullName evidence="1">Uncharacterized protein</fullName>
    </submittedName>
</protein>
<evidence type="ECO:0000313" key="1">
    <source>
        <dbReference type="EMBL" id="KAL0562789.1"/>
    </source>
</evidence>
<evidence type="ECO:0000313" key="2">
    <source>
        <dbReference type="Proteomes" id="UP001465976"/>
    </source>
</evidence>
<keyword evidence="2" id="KW-1185">Reference proteome</keyword>
<proteinExistence type="predicted"/>
<accession>A0ABR3EIT0</accession>
<reference evidence="1 2" key="1">
    <citation type="submission" date="2024-02" db="EMBL/GenBank/DDBJ databases">
        <title>A draft genome for the cacao thread blight pathogen Marasmius crinis-equi.</title>
        <authorList>
            <person name="Cohen S.P."/>
            <person name="Baruah I.K."/>
            <person name="Amoako-Attah I."/>
            <person name="Bukari Y."/>
            <person name="Meinhardt L.W."/>
            <person name="Bailey B.A."/>
        </authorList>
    </citation>
    <scope>NUCLEOTIDE SEQUENCE [LARGE SCALE GENOMIC DNA]</scope>
    <source>
        <strain evidence="1 2">GH-76</strain>
    </source>
</reference>
<dbReference type="EMBL" id="JBAHYK010004502">
    <property type="protein sequence ID" value="KAL0562789.1"/>
    <property type="molecule type" value="Genomic_DNA"/>
</dbReference>
<sequence length="106" mass="11709">MPVDHSRLTTHAIPRDPRFQNAITTTAQAPTANDQLNALEQALSRITEEYGPLTRAPVISEDFSDPTKLKLSDQFIDLFCTTCQRLDQAGLLAPMPNITEAKPPYG</sequence>
<dbReference type="Proteomes" id="UP001465976">
    <property type="component" value="Unassembled WGS sequence"/>
</dbReference>
<comment type="caution">
    <text evidence="1">The sequence shown here is derived from an EMBL/GenBank/DDBJ whole genome shotgun (WGS) entry which is preliminary data.</text>
</comment>